<dbReference type="PANTHER" id="PTHR38009">
    <property type="entry name" value="CONSERVED HYPOTHETICAL PHAGE TAIL PROTEIN"/>
    <property type="match status" value="1"/>
</dbReference>
<dbReference type="PANTHER" id="PTHR38009:SF1">
    <property type="entry name" value="CONSERVED HYPOTHETICAL PHAGE TAIL PROTEIN"/>
    <property type="match status" value="1"/>
</dbReference>
<dbReference type="NCBIfam" id="TIGR02241">
    <property type="entry name" value="conserved hypothetical phage tail region protein"/>
    <property type="match status" value="1"/>
</dbReference>
<gene>
    <name evidence="1" type="ORF">AAEO56_00930</name>
</gene>
<evidence type="ECO:0000313" key="1">
    <source>
        <dbReference type="EMBL" id="MEL1242808.1"/>
    </source>
</evidence>
<reference evidence="1 2" key="1">
    <citation type="submission" date="2024-04" db="EMBL/GenBank/DDBJ databases">
        <title>Flavobacterium sp. DGU11 16S ribosomal RNA gene Genome sequencing and assembly.</title>
        <authorList>
            <person name="Park S."/>
        </authorList>
    </citation>
    <scope>NUCLEOTIDE SEQUENCE [LARGE SCALE GENOMIC DNA]</scope>
    <source>
        <strain evidence="1 2">DGU11</strain>
    </source>
</reference>
<dbReference type="Pfam" id="PF06841">
    <property type="entry name" value="Phage_T4_gp19"/>
    <property type="match status" value="1"/>
</dbReference>
<proteinExistence type="predicted"/>
<dbReference type="RefSeq" id="WP_341695133.1">
    <property type="nucleotide sequence ID" value="NZ_JBBYHR010000001.1"/>
</dbReference>
<dbReference type="InterPro" id="IPR010667">
    <property type="entry name" value="Phage_T4_Gp19"/>
</dbReference>
<comment type="caution">
    <text evidence="1">The sequence shown here is derived from an EMBL/GenBank/DDBJ whole genome shotgun (WGS) entry which is preliminary data.</text>
</comment>
<name>A0ABU9HRM8_9FLAO</name>
<accession>A0ABU9HRM8</accession>
<organism evidence="1 2">
    <name type="scientific">Flavobacterium arundinis</name>
    <dbReference type="NCBI Taxonomy" id="3139143"/>
    <lineage>
        <taxon>Bacteria</taxon>
        <taxon>Pseudomonadati</taxon>
        <taxon>Bacteroidota</taxon>
        <taxon>Flavobacteriia</taxon>
        <taxon>Flavobacteriales</taxon>
        <taxon>Flavobacteriaceae</taxon>
        <taxon>Flavobacterium</taxon>
    </lineage>
</organism>
<evidence type="ECO:0000313" key="2">
    <source>
        <dbReference type="Proteomes" id="UP001464555"/>
    </source>
</evidence>
<sequence length="146" mass="16601">MPNGWELPVSFYFKVRIMLNEFAFKEVSGLSTEVETESVSEGGVNNYTHLLPKQVKHGNLVLKRVLMPNTGPEVLWIRQMLEGDLSIPVVTMPITIQLLNSEGIAIYNWVCQDAYPVKWDIGSLDSEKNNVLIETLEFAYTTIKRL</sequence>
<protein>
    <submittedName>
        <fullName evidence="1">Phage tail protein</fullName>
    </submittedName>
</protein>
<keyword evidence="2" id="KW-1185">Reference proteome</keyword>
<dbReference type="Proteomes" id="UP001464555">
    <property type="component" value="Unassembled WGS sequence"/>
</dbReference>
<dbReference type="EMBL" id="JBBYHR010000001">
    <property type="protein sequence ID" value="MEL1242808.1"/>
    <property type="molecule type" value="Genomic_DNA"/>
</dbReference>
<dbReference type="InterPro" id="IPR011747">
    <property type="entry name" value="CHP02241"/>
</dbReference>